<dbReference type="Pfam" id="PF16028">
    <property type="entry name" value="SLC3A2_N"/>
    <property type="match status" value="1"/>
</dbReference>
<dbReference type="SUPFAM" id="SSF51445">
    <property type="entry name" value="(Trans)glycosidases"/>
    <property type="match status" value="1"/>
</dbReference>
<dbReference type="EnsemblMetazoa" id="LLOJ006803-RA">
    <property type="protein sequence ID" value="LLOJ006803-PA"/>
    <property type="gene ID" value="LLOJ006803"/>
</dbReference>
<dbReference type="Pfam" id="PF00128">
    <property type="entry name" value="Alpha-amylase"/>
    <property type="match status" value="1"/>
</dbReference>
<dbReference type="Proteomes" id="UP000092461">
    <property type="component" value="Unassembled WGS sequence"/>
</dbReference>
<protein>
    <recommendedName>
        <fullName evidence="2">alpha-glucosidase</fullName>
        <ecNumber evidence="2">3.2.1.20</ecNumber>
    </recommendedName>
</protein>
<dbReference type="GO" id="GO:0004558">
    <property type="term" value="F:alpha-1,4-glucosidase activity"/>
    <property type="evidence" value="ECO:0007669"/>
    <property type="project" value="UniProtKB-EC"/>
</dbReference>
<dbReference type="Gene3D" id="3.20.20.80">
    <property type="entry name" value="Glycosidases"/>
    <property type="match status" value="1"/>
</dbReference>
<reference evidence="8" key="2">
    <citation type="journal article" date="2020" name="BMC">
        <title>Leishmania infection induces a limited differential gene expression in the sand fly midgut.</title>
        <authorList>
            <person name="Coutinho-Abreu I.V."/>
            <person name="Serafim T.D."/>
            <person name="Meneses C."/>
            <person name="Kamhawi S."/>
            <person name="Oliveira F."/>
            <person name="Valenzuela J.G."/>
        </authorList>
    </citation>
    <scope>NUCLEOTIDE SEQUENCE</scope>
    <source>
        <strain evidence="8">Jacobina</strain>
        <tissue evidence="8">Midgut</tissue>
    </source>
</reference>
<dbReference type="GO" id="GO:1903801">
    <property type="term" value="P:L-leucine import across plasma membrane"/>
    <property type="evidence" value="ECO:0007669"/>
    <property type="project" value="TreeGrafter"/>
</dbReference>
<sequence>MTDKTERNSTKLNLEAQRLSASDSPFPKETYKTIPDLDHHQKAEKKLEDGLCDLLSHCVFCMVISDAVKNSNMVREKVDMSEEGADEKMLGAGEEEQQKLAKKEEVKFISGDQQNGDAKIDIGAIDKTFTGLTKEELMKYANDPFWIRLRWFLFICFWGLWAGMLVGAVLIIIYAPKCAAPEPLSWWKQGPLVKIDTPTPDNIQIEGIKGLGVKGVIYEVPADETYNIGSDPAISDALKKLAASFAAYGINLIVDLTPNFVSRGDPLFQKALNNPDVRSAFVTREGHQVPNNWLSLVNGSAWTNEGNLIFLQQFGHDRFDLQLNDPVALTKLKGVLKEVVSLGAKGIRLANTKHFIVDRELKDNVPSNNPNYDHTQYGFWTHAHTTYQDGLGDLLYDLKAYVHNITNSEGFLAASDDIDRPEVYMSSRGVQSLDMIQLGRVTNLLANSTSADHIYRELQNVWKSTVETGKHFWLQWNYVKQELLQQITISEYNIFLQLIPGVPVFNVDASKAKAEDYSTEAFHKIRTSPSYMHGSFDLYRDVNSTVIGYSRTKSGNPGFFVVFNPTEQYVNANFSNVVGIAEELTVHTLSTNYNATDVAVKGKVSSSSIPVSRYSAIILTYVPKA</sequence>
<evidence type="ECO:0000313" key="8">
    <source>
        <dbReference type="EMBL" id="MBC1170103.1"/>
    </source>
</evidence>
<dbReference type="PANTHER" id="PTHR46673">
    <property type="entry name" value="4F2 CELL-SURFACE ANTIGEN HEAVY CHAIN"/>
    <property type="match status" value="1"/>
</dbReference>
<dbReference type="AlphaFoldDB" id="A0A1B0GJZ3"/>
<dbReference type="InterPro" id="IPR042280">
    <property type="entry name" value="SLC3A2"/>
</dbReference>
<feature type="region of interest" description="Disordered" evidence="4">
    <location>
        <begin position="1"/>
        <end position="29"/>
    </location>
</feature>
<dbReference type="EMBL" id="AJWK01022470">
    <property type="status" value="NOT_ANNOTATED_CDS"/>
    <property type="molecule type" value="Genomic_DNA"/>
</dbReference>
<feature type="transmembrane region" description="Helical" evidence="5">
    <location>
        <begin position="151"/>
        <end position="175"/>
    </location>
</feature>
<evidence type="ECO:0000313" key="9">
    <source>
        <dbReference type="EnsemblMetazoa" id="LLOJ006803-PA"/>
    </source>
</evidence>
<evidence type="ECO:0000256" key="4">
    <source>
        <dbReference type="SAM" id="MobiDB-lite"/>
    </source>
</evidence>
<evidence type="ECO:0000313" key="10">
    <source>
        <dbReference type="Proteomes" id="UP000092461"/>
    </source>
</evidence>
<dbReference type="GO" id="GO:0016324">
    <property type="term" value="C:apical plasma membrane"/>
    <property type="evidence" value="ECO:0007669"/>
    <property type="project" value="TreeGrafter"/>
</dbReference>
<proteinExistence type="predicted"/>
<dbReference type="GO" id="GO:0015173">
    <property type="term" value="F:aromatic amino acid transmembrane transporter activity"/>
    <property type="evidence" value="ECO:0007669"/>
    <property type="project" value="TreeGrafter"/>
</dbReference>
<dbReference type="GO" id="GO:0016323">
    <property type="term" value="C:basolateral plasma membrane"/>
    <property type="evidence" value="ECO:0007669"/>
    <property type="project" value="TreeGrafter"/>
</dbReference>
<dbReference type="VEuPathDB" id="VectorBase:LLOJ006803"/>
<feature type="domain" description="Solute carrier family 3 member 2 N-terminal" evidence="7">
    <location>
        <begin position="117"/>
        <end position="193"/>
    </location>
</feature>
<reference evidence="10" key="1">
    <citation type="submission" date="2012-05" db="EMBL/GenBank/DDBJ databases">
        <title>Whole Genome Assembly of Lutzomyia longipalpis.</title>
        <authorList>
            <person name="Richards S."/>
            <person name="Qu C."/>
            <person name="Dillon R."/>
            <person name="Worley K."/>
            <person name="Scherer S."/>
            <person name="Batterton M."/>
            <person name="Taylor A."/>
            <person name="Hawes A."/>
            <person name="Hernandez B."/>
            <person name="Kovar C."/>
            <person name="Mandapat C."/>
            <person name="Pham C."/>
            <person name="Qu C."/>
            <person name="Jing C."/>
            <person name="Bess C."/>
            <person name="Bandaranaike D."/>
            <person name="Ngo D."/>
            <person name="Ongeri F."/>
            <person name="Arias F."/>
            <person name="Lara F."/>
            <person name="Weissenberger G."/>
            <person name="Kamau G."/>
            <person name="Han H."/>
            <person name="Shen H."/>
            <person name="Dinh H."/>
            <person name="Khalil I."/>
            <person name="Jones J."/>
            <person name="Shafer J."/>
            <person name="Jayaseelan J."/>
            <person name="Quiroz J."/>
            <person name="Blankenburg K."/>
            <person name="Nguyen L."/>
            <person name="Jackson L."/>
            <person name="Francisco L."/>
            <person name="Tang L.-Y."/>
            <person name="Pu L.-L."/>
            <person name="Perales L."/>
            <person name="Lorensuhewa L."/>
            <person name="Munidasa M."/>
            <person name="Coyle M."/>
            <person name="Taylor M."/>
            <person name="Puazo M."/>
            <person name="Firestine M."/>
            <person name="Scheel M."/>
            <person name="Javaid M."/>
            <person name="Wang M."/>
            <person name="Li M."/>
            <person name="Tabassum N."/>
            <person name="Saada N."/>
            <person name="Osuji N."/>
            <person name="Aqrawi P."/>
            <person name="Fu Q."/>
            <person name="Thornton R."/>
            <person name="Raj R."/>
            <person name="Goodspeed R."/>
            <person name="Mata R."/>
            <person name="Najjar R."/>
            <person name="Gubbala S."/>
            <person name="Lee S."/>
            <person name="Denson S."/>
            <person name="Patil S."/>
            <person name="Macmil S."/>
            <person name="Qi S."/>
            <person name="Matskevitch T."/>
            <person name="Palculict T."/>
            <person name="Mathew T."/>
            <person name="Vee V."/>
            <person name="Velamala V."/>
            <person name="Korchina V."/>
            <person name="Cai W."/>
            <person name="Liu W."/>
            <person name="Dai W."/>
            <person name="Zou X."/>
            <person name="Zhu Y."/>
            <person name="Zhang Y."/>
            <person name="Wu Y.-Q."/>
            <person name="Xin Y."/>
            <person name="Nazarath L."/>
            <person name="Kovar C."/>
            <person name="Han Y."/>
            <person name="Muzny D."/>
            <person name="Gibbs R."/>
        </authorList>
    </citation>
    <scope>NUCLEOTIDE SEQUENCE [LARGE SCALE GENOMIC DNA]</scope>
    <source>
        <strain evidence="10">Jacobina</strain>
    </source>
</reference>
<name>A0A1B0GJZ3_LUTLO</name>
<evidence type="ECO:0000256" key="5">
    <source>
        <dbReference type="SAM" id="Phobius"/>
    </source>
</evidence>
<evidence type="ECO:0000256" key="1">
    <source>
        <dbReference type="ARBA" id="ARBA00001657"/>
    </source>
</evidence>
<dbReference type="VEuPathDB" id="VectorBase:LLONM1_007344"/>
<dbReference type="EMBL" id="AJWK01022469">
    <property type="status" value="NOT_ANNOTATED_CDS"/>
    <property type="molecule type" value="Genomic_DNA"/>
</dbReference>
<dbReference type="GO" id="GO:0015823">
    <property type="term" value="P:phenylalanine transport"/>
    <property type="evidence" value="ECO:0007669"/>
    <property type="project" value="TreeGrafter"/>
</dbReference>
<dbReference type="GO" id="GO:0015190">
    <property type="term" value="F:L-leucine transmembrane transporter activity"/>
    <property type="evidence" value="ECO:0007669"/>
    <property type="project" value="TreeGrafter"/>
</dbReference>
<dbReference type="PANTHER" id="PTHR46673:SF1">
    <property type="entry name" value="4F2 CELL-SURFACE ANTIGEN HEAVY CHAIN"/>
    <property type="match status" value="1"/>
</dbReference>
<evidence type="ECO:0000259" key="7">
    <source>
        <dbReference type="Pfam" id="PF16028"/>
    </source>
</evidence>
<evidence type="ECO:0000256" key="3">
    <source>
        <dbReference type="ARBA" id="ARBA00022729"/>
    </source>
</evidence>
<keyword evidence="3" id="KW-0732">Signal</keyword>
<evidence type="ECO:0000256" key="2">
    <source>
        <dbReference type="ARBA" id="ARBA00012741"/>
    </source>
</evidence>
<evidence type="ECO:0000259" key="6">
    <source>
        <dbReference type="Pfam" id="PF00128"/>
    </source>
</evidence>
<dbReference type="Gene3D" id="3.90.400.10">
    <property type="entry name" value="Oligo-1,6-glucosidase, Domain 2"/>
    <property type="match status" value="1"/>
</dbReference>
<keyword evidence="5" id="KW-0812">Transmembrane</keyword>
<dbReference type="InterPro" id="IPR006047">
    <property type="entry name" value="GH13_cat_dom"/>
</dbReference>
<dbReference type="EMBL" id="GITU01001400">
    <property type="protein sequence ID" value="MBC1170103.1"/>
    <property type="molecule type" value="Transcribed_RNA"/>
</dbReference>
<dbReference type="EC" id="3.2.1.20" evidence="2"/>
<organism evidence="9 10">
    <name type="scientific">Lutzomyia longipalpis</name>
    <name type="common">Sand fly</name>
    <dbReference type="NCBI Taxonomy" id="7200"/>
    <lineage>
        <taxon>Eukaryota</taxon>
        <taxon>Metazoa</taxon>
        <taxon>Ecdysozoa</taxon>
        <taxon>Arthropoda</taxon>
        <taxon>Hexapoda</taxon>
        <taxon>Insecta</taxon>
        <taxon>Pterygota</taxon>
        <taxon>Neoptera</taxon>
        <taxon>Endopterygota</taxon>
        <taxon>Diptera</taxon>
        <taxon>Nematocera</taxon>
        <taxon>Psychodoidea</taxon>
        <taxon>Psychodidae</taxon>
        <taxon>Lutzomyia</taxon>
        <taxon>Lutzomyia</taxon>
    </lineage>
</organism>
<dbReference type="InterPro" id="IPR045857">
    <property type="entry name" value="O16G_dom_2"/>
</dbReference>
<feature type="domain" description="Glycosyl hydrolase family 13 catalytic" evidence="6">
    <location>
        <begin position="236"/>
        <end position="381"/>
    </location>
</feature>
<dbReference type="InterPro" id="IPR031984">
    <property type="entry name" value="SLC3A2_N"/>
</dbReference>
<dbReference type="InterPro" id="IPR017853">
    <property type="entry name" value="GH"/>
</dbReference>
<dbReference type="GO" id="GO:0005975">
    <property type="term" value="P:carbohydrate metabolic process"/>
    <property type="evidence" value="ECO:0007669"/>
    <property type="project" value="InterPro"/>
</dbReference>
<keyword evidence="5" id="KW-0472">Membrane</keyword>
<comment type="catalytic activity">
    <reaction evidence="1">
        <text>Hydrolysis of terminal, non-reducing (1-&gt;4)-linked alpha-D-glucose residues with release of alpha-D-glucose.</text>
        <dbReference type="EC" id="3.2.1.20"/>
    </reaction>
</comment>
<reference evidence="9" key="3">
    <citation type="submission" date="2020-05" db="UniProtKB">
        <authorList>
            <consortium name="EnsemblMetazoa"/>
        </authorList>
    </citation>
    <scope>IDENTIFICATION</scope>
    <source>
        <strain evidence="9">Jacobina</strain>
    </source>
</reference>
<dbReference type="Gene3D" id="2.60.40.1180">
    <property type="entry name" value="Golgi alpha-mannosidase II"/>
    <property type="match status" value="1"/>
</dbReference>
<dbReference type="GO" id="GO:1904273">
    <property type="term" value="P:L-alanine import across plasma membrane"/>
    <property type="evidence" value="ECO:0007669"/>
    <property type="project" value="TreeGrafter"/>
</dbReference>
<dbReference type="InterPro" id="IPR013780">
    <property type="entry name" value="Glyco_hydro_b"/>
</dbReference>
<accession>A0A1B0GJZ3</accession>
<keyword evidence="10" id="KW-1185">Reference proteome</keyword>
<dbReference type="GO" id="GO:0015180">
    <property type="term" value="F:L-alanine transmembrane transporter activity"/>
    <property type="evidence" value="ECO:0007669"/>
    <property type="project" value="TreeGrafter"/>
</dbReference>
<keyword evidence="5" id="KW-1133">Transmembrane helix</keyword>